<dbReference type="InterPro" id="IPR053307">
    <property type="entry name" value="Mitochondrial_IM_protease"/>
</dbReference>
<dbReference type="GO" id="GO:0006465">
    <property type="term" value="P:signal peptide processing"/>
    <property type="evidence" value="ECO:0007669"/>
    <property type="project" value="InterPro"/>
</dbReference>
<dbReference type="InterPro" id="IPR019533">
    <property type="entry name" value="Peptidase_S26"/>
</dbReference>
<evidence type="ECO:0000256" key="1">
    <source>
        <dbReference type="SAM" id="MobiDB-lite"/>
    </source>
</evidence>
<dbReference type="EMBL" id="JAKUCV010006787">
    <property type="protein sequence ID" value="KAJ4825889.1"/>
    <property type="molecule type" value="Genomic_DNA"/>
</dbReference>
<dbReference type="SUPFAM" id="SSF51306">
    <property type="entry name" value="LexA/Signal peptidase"/>
    <property type="match status" value="1"/>
</dbReference>
<feature type="domain" description="Rho termination factor-like N-terminal" evidence="2">
    <location>
        <begin position="566"/>
        <end position="604"/>
    </location>
</feature>
<feature type="compositionally biased region" description="Basic and acidic residues" evidence="1">
    <location>
        <begin position="386"/>
        <end position="397"/>
    </location>
</feature>
<dbReference type="GO" id="GO:0004252">
    <property type="term" value="F:serine-type endopeptidase activity"/>
    <property type="evidence" value="ECO:0007669"/>
    <property type="project" value="InterPro"/>
</dbReference>
<feature type="compositionally biased region" description="Basic and acidic residues" evidence="1">
    <location>
        <begin position="356"/>
        <end position="375"/>
    </location>
</feature>
<reference evidence="3" key="2">
    <citation type="journal article" date="2023" name="Plants (Basel)">
        <title>Annotation of the Turnera subulata (Passifloraceae) Draft Genome Reveals the S-Locus Evolved after the Divergence of Turneroideae from Passifloroideae in a Stepwise Manner.</title>
        <authorList>
            <person name="Henning P.M."/>
            <person name="Roalson E.H."/>
            <person name="Mir W."/>
            <person name="McCubbin A.G."/>
            <person name="Shore J.S."/>
        </authorList>
    </citation>
    <scope>NUCLEOTIDE SEQUENCE</scope>
    <source>
        <strain evidence="3">F60SS</strain>
    </source>
</reference>
<dbReference type="AlphaFoldDB" id="A0A9Q0F6M0"/>
<dbReference type="SUPFAM" id="SSF68912">
    <property type="entry name" value="Rho N-terminal domain-like"/>
    <property type="match status" value="1"/>
</dbReference>
<evidence type="ECO:0000313" key="3">
    <source>
        <dbReference type="EMBL" id="KAJ4825889.1"/>
    </source>
</evidence>
<dbReference type="Proteomes" id="UP001141552">
    <property type="component" value="Unassembled WGS sequence"/>
</dbReference>
<dbReference type="GO" id="GO:0006353">
    <property type="term" value="P:DNA-templated transcription termination"/>
    <property type="evidence" value="ECO:0007669"/>
    <property type="project" value="InterPro"/>
</dbReference>
<dbReference type="PANTHER" id="PTHR47040">
    <property type="entry name" value="OSJNBA0068L06.9 PROTEIN"/>
    <property type="match status" value="1"/>
</dbReference>
<feature type="compositionally biased region" description="Low complexity" evidence="1">
    <location>
        <begin position="287"/>
        <end position="296"/>
    </location>
</feature>
<dbReference type="InterPro" id="IPR011112">
    <property type="entry name" value="Rho-like_N"/>
</dbReference>
<dbReference type="Gene3D" id="1.10.720.10">
    <property type="match status" value="1"/>
</dbReference>
<dbReference type="Pfam" id="PF07498">
    <property type="entry name" value="Rho_N"/>
    <property type="match status" value="1"/>
</dbReference>
<dbReference type="Gene3D" id="2.10.109.10">
    <property type="entry name" value="Umud Fragment, subunit A"/>
    <property type="match status" value="1"/>
</dbReference>
<sequence length="604" mass="68137">MVSLSTWCRYLASKLEYSLSLSLKSYKKGQISNVEVGDTVWRHLFQGKLTYLHWSKGVEMAPTIGDQGGTLLVRKLPTPDTISGLFYVAKTCKLLGSFGGAFRRVFVGDVVVLKDPQKSENFLVRRLAATEGYEMVSTDEKEEPFVLDEDQCWVLADNEKLKPKEANDSRTFGPVPMSDIVGRVIYCLRNAVDHGPVQNRQDSWIIGWWFLYYLKMHRTGYGPLEGRCLPRSGLSGRVGDVSPRSRVSRRICSQVMTGSVECALRTESFVCKASPNGRGRNSDFGKQNRQNFQNRNRQNENRDSFGNLDESSENTSKNEPFAYLSESPNFQATASPGPVENEILELLRKIQEQLREKGAVKTDKKVKASQEKGKEDEIDTEPLLEVLKKHNNNEKKSSNSSTDQVRPNGFFNKAKKTSFLDSRKGGRNSVPQPNSSSPARPPSNFRRRSPIPHLKFQPIYSSEDSVNSAPYSNSSDESKHQLEMPPDAAQLPELETEALKPELESSFDNGDMFNEAYEEDASDTDQDYEDQEETEEEDLKFNETYGGEALNIDQGYENQQQMEEEDLSSMKMAELRELAKSRGLKGYSKMKKIDLVELLSSSSA</sequence>
<gene>
    <name evidence="3" type="ORF">Tsubulata_016107</name>
</gene>
<evidence type="ECO:0000259" key="2">
    <source>
        <dbReference type="SMART" id="SM00959"/>
    </source>
</evidence>
<feature type="compositionally biased region" description="Polar residues" evidence="1">
    <location>
        <begin position="459"/>
        <end position="475"/>
    </location>
</feature>
<feature type="compositionally biased region" description="Low complexity" evidence="1">
    <location>
        <begin position="431"/>
        <end position="444"/>
    </location>
</feature>
<protein>
    <recommendedName>
        <fullName evidence="2">Rho termination factor-like N-terminal domain-containing protein</fullName>
    </recommendedName>
</protein>
<organism evidence="3 4">
    <name type="scientific">Turnera subulata</name>
    <dbReference type="NCBI Taxonomy" id="218843"/>
    <lineage>
        <taxon>Eukaryota</taxon>
        <taxon>Viridiplantae</taxon>
        <taxon>Streptophyta</taxon>
        <taxon>Embryophyta</taxon>
        <taxon>Tracheophyta</taxon>
        <taxon>Spermatophyta</taxon>
        <taxon>Magnoliopsida</taxon>
        <taxon>eudicotyledons</taxon>
        <taxon>Gunneridae</taxon>
        <taxon>Pentapetalae</taxon>
        <taxon>rosids</taxon>
        <taxon>fabids</taxon>
        <taxon>Malpighiales</taxon>
        <taxon>Passifloraceae</taxon>
        <taxon>Turnera</taxon>
    </lineage>
</organism>
<feature type="region of interest" description="Disordered" evidence="1">
    <location>
        <begin position="275"/>
        <end position="321"/>
    </location>
</feature>
<evidence type="ECO:0000313" key="4">
    <source>
        <dbReference type="Proteomes" id="UP001141552"/>
    </source>
</evidence>
<accession>A0A9Q0F6M0</accession>
<feature type="region of interest" description="Disordered" evidence="1">
    <location>
        <begin position="356"/>
        <end position="566"/>
    </location>
</feature>
<feature type="compositionally biased region" description="Acidic residues" evidence="1">
    <location>
        <begin position="516"/>
        <end position="538"/>
    </location>
</feature>
<dbReference type="InterPro" id="IPR036269">
    <property type="entry name" value="Rho_N_sf"/>
</dbReference>
<keyword evidence="4" id="KW-1185">Reference proteome</keyword>
<dbReference type="CDD" id="cd06530">
    <property type="entry name" value="S26_SPase_I"/>
    <property type="match status" value="1"/>
</dbReference>
<dbReference type="PANTHER" id="PTHR47040:SF1">
    <property type="entry name" value="MITOCHONDRIAL ATP-INDEPENDENT INNER MEMBRANE PROTEASE SUBUNIT 2"/>
    <property type="match status" value="1"/>
</dbReference>
<proteinExistence type="predicted"/>
<dbReference type="OrthoDB" id="308440at2759"/>
<reference evidence="3" key="1">
    <citation type="submission" date="2022-02" db="EMBL/GenBank/DDBJ databases">
        <authorList>
            <person name="Henning P.M."/>
            <person name="McCubbin A.G."/>
            <person name="Shore J.S."/>
        </authorList>
    </citation>
    <scope>NUCLEOTIDE SEQUENCE</scope>
    <source>
        <strain evidence="3">F60SS</strain>
        <tissue evidence="3">Leaves</tissue>
    </source>
</reference>
<comment type="caution">
    <text evidence="3">The sequence shown here is derived from an EMBL/GenBank/DDBJ whole genome shotgun (WGS) entry which is preliminary data.</text>
</comment>
<dbReference type="InterPro" id="IPR036286">
    <property type="entry name" value="LexA/Signal_pep-like_sf"/>
</dbReference>
<dbReference type="SMART" id="SM00959">
    <property type="entry name" value="Rho_N"/>
    <property type="match status" value="1"/>
</dbReference>
<name>A0A9Q0F6M0_9ROSI</name>